<feature type="domain" description="Glycosyltransferase subfamily 4-like N-terminal" evidence="1">
    <location>
        <begin position="17"/>
        <end position="175"/>
    </location>
</feature>
<keyword evidence="3" id="KW-1185">Reference proteome</keyword>
<dbReference type="InterPro" id="IPR028098">
    <property type="entry name" value="Glyco_trans_4-like_N"/>
</dbReference>
<gene>
    <name evidence="2" type="ORF">FLK61_39000</name>
</gene>
<evidence type="ECO:0000259" key="1">
    <source>
        <dbReference type="Pfam" id="PF13439"/>
    </source>
</evidence>
<dbReference type="SUPFAM" id="SSF53756">
    <property type="entry name" value="UDP-Glycosyltransferase/glycogen phosphorylase"/>
    <property type="match status" value="1"/>
</dbReference>
<reference evidence="3" key="1">
    <citation type="submission" date="2019-07" db="EMBL/GenBank/DDBJ databases">
        <title>Bacillus alkalisoli sp. nov. isolated from saline soil.</title>
        <authorList>
            <person name="Sun J.-Q."/>
            <person name="Xu L."/>
        </authorList>
    </citation>
    <scope>NUCLEOTIDE SEQUENCE [LARGE SCALE GENOMIC DNA]</scope>
    <source>
        <strain evidence="3">M4U3P1</strain>
    </source>
</reference>
<proteinExistence type="predicted"/>
<dbReference type="Proteomes" id="UP000318138">
    <property type="component" value="Chromosome"/>
</dbReference>
<dbReference type="AlphaFoldDB" id="A0A859FJ76"/>
<name>A0A859FJ76_9BACI</name>
<keyword evidence="2" id="KW-0808">Transferase</keyword>
<dbReference type="Gene3D" id="3.40.50.2000">
    <property type="entry name" value="Glycogen Phosphorylase B"/>
    <property type="match status" value="2"/>
</dbReference>
<protein>
    <submittedName>
        <fullName evidence="2">Glycosyltransferase family 1 protein</fullName>
    </submittedName>
</protein>
<dbReference type="Pfam" id="PF13692">
    <property type="entry name" value="Glyco_trans_1_4"/>
    <property type="match status" value="1"/>
</dbReference>
<dbReference type="RefSeq" id="WP_176010578.1">
    <property type="nucleotide sequence ID" value="NZ_CP041372.2"/>
</dbReference>
<dbReference type="EMBL" id="CP041372">
    <property type="protein sequence ID" value="QKS72606.1"/>
    <property type="molecule type" value="Genomic_DNA"/>
</dbReference>
<dbReference type="GO" id="GO:0016740">
    <property type="term" value="F:transferase activity"/>
    <property type="evidence" value="ECO:0007669"/>
    <property type="project" value="UniProtKB-KW"/>
</dbReference>
<sequence length="369" mass="42379">MEKPIRILHVFGRLDSGGAESRTMDIYRSIDRTKIQFDFAIHTSDECYFSAEVRSLGGKIYSFPRFRRNNLFSYKKAWSQFFLRYRSRYEIVHGHQTSTGFIYLNEAKKNGIRTRIAHARNSDKDSAVKRLTTRLARFYATELLAVSAPAAKSEFGERLMRSGTVKVIPNAININKYIFNENIRLIKRKEFGLSDELAVVHIGRFHSQKNHHFLLKIFKEVLRKNPNSKLFIVGDGPLKDSIKQTIIELKIEGSVVLTGVRKDVADLLQAMDFLIFPSLFEGLPGVVLEAQAAGLPCIISESITDEVKVTDLVEYASLNESEENWADKVLRKLDKSYRKDTFEEIANKGFDINSVAKWYEEFYLKLKGK</sequence>
<accession>A0A859FJ76</accession>
<organism evidence="2 3">
    <name type="scientific">Paenalkalicoccus suaedae</name>
    <dbReference type="NCBI Taxonomy" id="2592382"/>
    <lineage>
        <taxon>Bacteria</taxon>
        <taxon>Bacillati</taxon>
        <taxon>Bacillota</taxon>
        <taxon>Bacilli</taxon>
        <taxon>Bacillales</taxon>
        <taxon>Bacillaceae</taxon>
        <taxon>Paenalkalicoccus</taxon>
    </lineage>
</organism>
<dbReference type="PANTHER" id="PTHR12526:SF637">
    <property type="entry name" value="GLYCOSYLTRANSFERASE EPSF-RELATED"/>
    <property type="match status" value="1"/>
</dbReference>
<dbReference type="CDD" id="cd03812">
    <property type="entry name" value="GT4_CapH-like"/>
    <property type="match status" value="1"/>
</dbReference>
<dbReference type="Pfam" id="PF13439">
    <property type="entry name" value="Glyco_transf_4"/>
    <property type="match status" value="1"/>
</dbReference>
<evidence type="ECO:0000313" key="3">
    <source>
        <dbReference type="Proteomes" id="UP000318138"/>
    </source>
</evidence>
<dbReference type="KEGG" id="psua:FLK61_39000"/>
<dbReference type="PANTHER" id="PTHR12526">
    <property type="entry name" value="GLYCOSYLTRANSFERASE"/>
    <property type="match status" value="1"/>
</dbReference>
<evidence type="ECO:0000313" key="2">
    <source>
        <dbReference type="EMBL" id="QKS72606.1"/>
    </source>
</evidence>